<dbReference type="EMBL" id="UINC01219192">
    <property type="protein sequence ID" value="SVE46556.1"/>
    <property type="molecule type" value="Genomic_DNA"/>
</dbReference>
<sequence>MSGSLKKNGKKYLYSALSQGEEFGRRGKTQIEIEKLKWELKQKHNELGQYVAEKKISKSATDFSHDILFLDLVNEVARIKLYIEERQKEIKSKYNKLADEDSL</sequence>
<gene>
    <name evidence="1" type="ORF">METZ01_LOCUS499410</name>
</gene>
<dbReference type="AlphaFoldDB" id="A0A383DPY4"/>
<reference evidence="1" key="1">
    <citation type="submission" date="2018-05" db="EMBL/GenBank/DDBJ databases">
        <authorList>
            <person name="Lanie J.A."/>
            <person name="Ng W.-L."/>
            <person name="Kazmierczak K.M."/>
            <person name="Andrzejewski T.M."/>
            <person name="Davidsen T.M."/>
            <person name="Wayne K.J."/>
            <person name="Tettelin H."/>
            <person name="Glass J.I."/>
            <person name="Rusch D."/>
            <person name="Podicherti R."/>
            <person name="Tsui H.-C.T."/>
            <person name="Winkler M.E."/>
        </authorList>
    </citation>
    <scope>NUCLEOTIDE SEQUENCE</scope>
</reference>
<accession>A0A383DPY4</accession>
<proteinExistence type="predicted"/>
<evidence type="ECO:0000313" key="1">
    <source>
        <dbReference type="EMBL" id="SVE46556.1"/>
    </source>
</evidence>
<organism evidence="1">
    <name type="scientific">marine metagenome</name>
    <dbReference type="NCBI Taxonomy" id="408172"/>
    <lineage>
        <taxon>unclassified sequences</taxon>
        <taxon>metagenomes</taxon>
        <taxon>ecological metagenomes</taxon>
    </lineage>
</organism>
<protein>
    <submittedName>
        <fullName evidence="1">Uncharacterized protein</fullName>
    </submittedName>
</protein>
<name>A0A383DPY4_9ZZZZ</name>